<gene>
    <name evidence="1" type="ORF">DSM106972_026530</name>
</gene>
<proteinExistence type="predicted"/>
<reference evidence="1" key="2">
    <citation type="journal article" date="2019" name="Genome Biol. Evol.">
        <title>Day and night: Metabolic profiles and evolutionary relationships of six axenic non-marine cyanobacteria.</title>
        <authorList>
            <person name="Will S.E."/>
            <person name="Henke P."/>
            <person name="Boedeker C."/>
            <person name="Huang S."/>
            <person name="Brinkmann H."/>
            <person name="Rohde M."/>
            <person name="Jarek M."/>
            <person name="Friedl T."/>
            <person name="Seufert S."/>
            <person name="Schumacher M."/>
            <person name="Overmann J."/>
            <person name="Neumann-Schaal M."/>
            <person name="Petersen J."/>
        </authorList>
    </citation>
    <scope>NUCLEOTIDE SEQUENCE [LARGE SCALE GENOMIC DNA]</scope>
    <source>
        <strain evidence="1">PCC 7102</strain>
    </source>
</reference>
<dbReference type="EMBL" id="RSCL01000006">
    <property type="protein sequence ID" value="RUT06396.1"/>
    <property type="molecule type" value="Genomic_DNA"/>
</dbReference>
<comment type="caution">
    <text evidence="1">The sequence shown here is derived from an EMBL/GenBank/DDBJ whole genome shotgun (WGS) entry which is preliminary data.</text>
</comment>
<evidence type="ECO:0008006" key="3">
    <source>
        <dbReference type="Google" id="ProtNLM"/>
    </source>
</evidence>
<organism evidence="1 2">
    <name type="scientific">Dulcicalothrix desertica PCC 7102</name>
    <dbReference type="NCBI Taxonomy" id="232991"/>
    <lineage>
        <taxon>Bacteria</taxon>
        <taxon>Bacillati</taxon>
        <taxon>Cyanobacteriota</taxon>
        <taxon>Cyanophyceae</taxon>
        <taxon>Nostocales</taxon>
        <taxon>Calotrichaceae</taxon>
        <taxon>Dulcicalothrix</taxon>
    </lineage>
</organism>
<dbReference type="OrthoDB" id="501744at2"/>
<name>A0A3S1CLW8_9CYAN</name>
<evidence type="ECO:0000313" key="2">
    <source>
        <dbReference type="Proteomes" id="UP000271624"/>
    </source>
</evidence>
<protein>
    <recommendedName>
        <fullName evidence="3">Transposase</fullName>
    </recommendedName>
</protein>
<evidence type="ECO:0000313" key="1">
    <source>
        <dbReference type="EMBL" id="RUT06396.1"/>
    </source>
</evidence>
<dbReference type="Proteomes" id="UP000271624">
    <property type="component" value="Unassembled WGS sequence"/>
</dbReference>
<dbReference type="RefSeq" id="WP_127081218.1">
    <property type="nucleotide sequence ID" value="NZ_RSCL01000006.1"/>
</dbReference>
<accession>A0A3S1CLW8</accession>
<keyword evidence="2" id="KW-1185">Reference proteome</keyword>
<reference evidence="1" key="1">
    <citation type="submission" date="2018-12" db="EMBL/GenBank/DDBJ databases">
        <authorList>
            <person name="Will S."/>
            <person name="Neumann-Schaal M."/>
            <person name="Henke P."/>
        </authorList>
    </citation>
    <scope>NUCLEOTIDE SEQUENCE</scope>
    <source>
        <strain evidence="1">PCC 7102</strain>
    </source>
</reference>
<sequence length="506" mass="57382">MSTITYVKGLPTPSSEMNSLGFTQFEMFLTDFSSIFRQATIRAVEIIKKSKNFDKIKGKVNTELQKEFGLNKRQVNGVIALASSKVDSADECRKNHIKQLEGKLKSALTWIKNAEKKLKDSQKFYALENWQKSKTGCKVPLCCDLKLRRSNWHALKFQIHHKKRYIYVLEKKVAHLKTAPIQVKVSSSEIYIVGSSDESFGNQVCQYDGSKLSFRVPYCLEAKYGKYVETVIGGFDRNINRLPDNGAKTWHFFRKNNRFCCACQFTPKPVEKVSRPIQYGAIGIDINPNSIGWAYVDYQGNLRDCGTIPLFSLLGRNFNTQQLVNACLEIASLATKYACPVVCEELDFSKKKEQLREKGRKYARMLSSFAYSKLYQLLESILSNRGISLYKKNAAYTSIIGLTKYSRMYGSGSDIAAALVIARRGMNLSERLPASVSAYLGVNPRKHVWSGWSKLNKLTLTAAIVLSRHDYFSIPNWGMVVKDTTEQVAVKRKRRVVSKQSVALPF</sequence>
<dbReference type="AlphaFoldDB" id="A0A3S1CLW8"/>